<dbReference type="GO" id="GO:0005524">
    <property type="term" value="F:ATP binding"/>
    <property type="evidence" value="ECO:0007669"/>
    <property type="project" value="UniProtKB-KW"/>
</dbReference>
<comment type="caution">
    <text evidence="5">The sequence shown here is derived from an EMBL/GenBank/DDBJ whole genome shotgun (WGS) entry which is preliminary data.</text>
</comment>
<dbReference type="SMART" id="SM00382">
    <property type="entry name" value="AAA"/>
    <property type="match status" value="1"/>
</dbReference>
<keyword evidence="6" id="KW-1185">Reference proteome</keyword>
<organism evidence="5 6">
    <name type="scientific">Seohaeicola saemankumensis</name>
    <dbReference type="NCBI Taxonomy" id="481181"/>
    <lineage>
        <taxon>Bacteria</taxon>
        <taxon>Pseudomonadati</taxon>
        <taxon>Pseudomonadota</taxon>
        <taxon>Alphaproteobacteria</taxon>
        <taxon>Rhodobacterales</taxon>
        <taxon>Roseobacteraceae</taxon>
        <taxon>Seohaeicola</taxon>
    </lineage>
</organism>
<dbReference type="InterPro" id="IPR050093">
    <property type="entry name" value="ABC_SmlMolc_Importer"/>
</dbReference>
<proteinExistence type="predicted"/>
<dbReference type="PANTHER" id="PTHR42781:SF4">
    <property type="entry name" value="SPERMIDINE_PUTRESCINE IMPORT ATP-BINDING PROTEIN POTA"/>
    <property type="match status" value="1"/>
</dbReference>
<dbReference type="PANTHER" id="PTHR42781">
    <property type="entry name" value="SPERMIDINE/PUTRESCINE IMPORT ATP-BINDING PROTEIN POTA"/>
    <property type="match status" value="1"/>
</dbReference>
<evidence type="ECO:0000256" key="2">
    <source>
        <dbReference type="ARBA" id="ARBA00022741"/>
    </source>
</evidence>
<dbReference type="Pfam" id="PF00005">
    <property type="entry name" value="ABC_tran"/>
    <property type="match status" value="1"/>
</dbReference>
<keyword evidence="1" id="KW-0813">Transport</keyword>
<gene>
    <name evidence="5" type="ORF">ACFQ3C_00205</name>
</gene>
<dbReference type="PROSITE" id="PS00211">
    <property type="entry name" value="ABC_TRANSPORTER_1"/>
    <property type="match status" value="1"/>
</dbReference>
<evidence type="ECO:0000256" key="1">
    <source>
        <dbReference type="ARBA" id="ARBA00022448"/>
    </source>
</evidence>
<evidence type="ECO:0000256" key="3">
    <source>
        <dbReference type="ARBA" id="ARBA00022840"/>
    </source>
</evidence>
<dbReference type="Proteomes" id="UP001597151">
    <property type="component" value="Unassembled WGS sequence"/>
</dbReference>
<evidence type="ECO:0000313" key="5">
    <source>
        <dbReference type="EMBL" id="MFD1193088.1"/>
    </source>
</evidence>
<name>A0ABW3T7S9_9RHOB</name>
<dbReference type="PROSITE" id="PS50893">
    <property type="entry name" value="ABC_TRANSPORTER_2"/>
    <property type="match status" value="1"/>
</dbReference>
<protein>
    <submittedName>
        <fullName evidence="5">ATP-binding cassette domain-containing protein</fullName>
    </submittedName>
</protein>
<dbReference type="InterPro" id="IPR017871">
    <property type="entry name" value="ABC_transporter-like_CS"/>
</dbReference>
<accession>A0ABW3T7S9</accession>
<dbReference type="Gene3D" id="3.40.50.300">
    <property type="entry name" value="P-loop containing nucleotide triphosphate hydrolases"/>
    <property type="match status" value="1"/>
</dbReference>
<dbReference type="InterPro" id="IPR003593">
    <property type="entry name" value="AAA+_ATPase"/>
</dbReference>
<evidence type="ECO:0000313" key="6">
    <source>
        <dbReference type="Proteomes" id="UP001597151"/>
    </source>
</evidence>
<keyword evidence="3 5" id="KW-0067">ATP-binding</keyword>
<dbReference type="EMBL" id="JBHTKR010000001">
    <property type="protein sequence ID" value="MFD1193088.1"/>
    <property type="molecule type" value="Genomic_DNA"/>
</dbReference>
<dbReference type="InterPro" id="IPR003439">
    <property type="entry name" value="ABC_transporter-like_ATP-bd"/>
</dbReference>
<sequence length="263" mass="28381">MPEVVPFPPTQHAKQPQTLIETRSLSYGATGQTLIRDVSIKVQHGKRTVLIGANGAGKSLLLRLLHGLLPPQAGEILWRGKPLDRAARDAQAMVFQKPVLLRRSVAANLRFALSVRGVSGRECRRRVDEALELARLGHLAHRPARVLSGGEQQRLSIARALTLNPDLLLLDEPTASLDPAATLMIEEQINYANARGVSIVMVTHDAGQARRMADQIAFLHNGQLVETGPADAVLNNPASPAAKAWLSGRLYTDTITPPPGTGL</sequence>
<dbReference type="InterPro" id="IPR027417">
    <property type="entry name" value="P-loop_NTPase"/>
</dbReference>
<feature type="domain" description="ABC transporter" evidence="4">
    <location>
        <begin position="20"/>
        <end position="246"/>
    </location>
</feature>
<keyword evidence="2" id="KW-0547">Nucleotide-binding</keyword>
<reference evidence="6" key="1">
    <citation type="journal article" date="2019" name="Int. J. Syst. Evol. Microbiol.">
        <title>The Global Catalogue of Microorganisms (GCM) 10K type strain sequencing project: providing services to taxonomists for standard genome sequencing and annotation.</title>
        <authorList>
            <consortium name="The Broad Institute Genomics Platform"/>
            <consortium name="The Broad Institute Genome Sequencing Center for Infectious Disease"/>
            <person name="Wu L."/>
            <person name="Ma J."/>
        </authorList>
    </citation>
    <scope>NUCLEOTIDE SEQUENCE [LARGE SCALE GENOMIC DNA]</scope>
    <source>
        <strain evidence="6">CCUG 55328</strain>
    </source>
</reference>
<dbReference type="SUPFAM" id="SSF52540">
    <property type="entry name" value="P-loop containing nucleoside triphosphate hydrolases"/>
    <property type="match status" value="1"/>
</dbReference>
<dbReference type="RefSeq" id="WP_380788016.1">
    <property type="nucleotide sequence ID" value="NZ_JBHTKR010000001.1"/>
</dbReference>
<evidence type="ECO:0000259" key="4">
    <source>
        <dbReference type="PROSITE" id="PS50893"/>
    </source>
</evidence>